<dbReference type="Gene3D" id="3.90.79.10">
    <property type="entry name" value="Nucleoside Triphosphate Pyrophosphohydrolase"/>
    <property type="match status" value="1"/>
</dbReference>
<dbReference type="InterPro" id="IPR049734">
    <property type="entry name" value="NudC-like_C"/>
</dbReference>
<dbReference type="GO" id="GO:0046872">
    <property type="term" value="F:metal ion binding"/>
    <property type="evidence" value="ECO:0007669"/>
    <property type="project" value="UniProtKB-KW"/>
</dbReference>
<dbReference type="InterPro" id="IPR015376">
    <property type="entry name" value="Znr_NADH_PPase"/>
</dbReference>
<evidence type="ECO:0000256" key="8">
    <source>
        <dbReference type="ARBA" id="ARBA00023027"/>
    </source>
</evidence>
<accession>A0A0A7EGQ4</accession>
<dbReference type="EC" id="3.6.1.22" evidence="4"/>
<dbReference type="InterPro" id="IPR020084">
    <property type="entry name" value="NUDIX_hydrolase_CS"/>
</dbReference>
<keyword evidence="5" id="KW-0479">Metal-binding</keyword>
<dbReference type="RefSeq" id="WP_038641898.1">
    <property type="nucleotide sequence ID" value="NZ_CP009888.1"/>
</dbReference>
<comment type="cofactor">
    <cofactor evidence="2">
        <name>Zn(2+)</name>
        <dbReference type="ChEBI" id="CHEBI:29105"/>
    </cofactor>
</comment>
<sequence>MQNLPFSQMPLARCSRERSKPEFIKTQLNRVDAKVLLFYQDNMLSTSHLDDLLWLSVEHVFQILGRKPHLFLGLDNETPYFAMEISQQELQLDELSCYQTLPFRGQLASFPATSVAIAGYAKTLLHWHKTHVYCGRCGSKNKSFEGGYSRKCTNKQCGHITFPRHDPAVIMIVKKVFDDGIERCLLGRQASWPTGNYSALAGFVDAGETLEEAVIREVKEESGVDVNEVEYIASQPWPFPSSVMIGFIATASSTDIDIGEDELEDARWFSRDELAEFGEWGDETSTFKKPRFSSISRFLLEHWIKS</sequence>
<dbReference type="InterPro" id="IPR015375">
    <property type="entry name" value="NADH_PPase-like_N"/>
</dbReference>
<dbReference type="PRINTS" id="PR00502">
    <property type="entry name" value="NUDIXFAMILY"/>
</dbReference>
<keyword evidence="8" id="KW-0520">NAD</keyword>
<dbReference type="PANTHER" id="PTHR42904:SF6">
    <property type="entry name" value="NAD-CAPPED RNA HYDROLASE NUDT12"/>
    <property type="match status" value="1"/>
</dbReference>
<evidence type="ECO:0000256" key="5">
    <source>
        <dbReference type="ARBA" id="ARBA00022723"/>
    </source>
</evidence>
<organism evidence="12 13">
    <name type="scientific">Pseudoalteromonas piratica</name>
    <dbReference type="NCBI Taxonomy" id="1348114"/>
    <lineage>
        <taxon>Bacteria</taxon>
        <taxon>Pseudomonadati</taxon>
        <taxon>Pseudomonadota</taxon>
        <taxon>Gammaproteobacteria</taxon>
        <taxon>Alteromonadales</taxon>
        <taxon>Pseudoalteromonadaceae</taxon>
        <taxon>Pseudoalteromonas</taxon>
    </lineage>
</organism>
<dbReference type="SUPFAM" id="SSF55811">
    <property type="entry name" value="Nudix"/>
    <property type="match status" value="1"/>
</dbReference>
<evidence type="ECO:0000313" key="12">
    <source>
        <dbReference type="EMBL" id="AIY65723.1"/>
    </source>
</evidence>
<dbReference type="STRING" id="1348114.OM33_11630"/>
<dbReference type="CDD" id="cd03429">
    <property type="entry name" value="NUDIX_NADH_pyrophosphatase_Nudt13"/>
    <property type="match status" value="1"/>
</dbReference>
<keyword evidence="6 10" id="KW-0378">Hydrolase</keyword>
<dbReference type="Gene3D" id="3.90.79.20">
    <property type="match status" value="1"/>
</dbReference>
<proteinExistence type="inferred from homology"/>
<comment type="catalytic activity">
    <reaction evidence="9">
        <text>a 5'-end NAD(+)-phospho-ribonucleoside in mRNA + H2O = a 5'-end phospho-adenosine-phospho-ribonucleoside in mRNA + beta-nicotinamide D-ribonucleotide + 2 H(+)</text>
        <dbReference type="Rhea" id="RHEA:60876"/>
        <dbReference type="Rhea" id="RHEA-COMP:15698"/>
        <dbReference type="Rhea" id="RHEA-COMP:15719"/>
        <dbReference type="ChEBI" id="CHEBI:14649"/>
        <dbReference type="ChEBI" id="CHEBI:15377"/>
        <dbReference type="ChEBI" id="CHEBI:15378"/>
        <dbReference type="ChEBI" id="CHEBI:144029"/>
        <dbReference type="ChEBI" id="CHEBI:144051"/>
    </reaction>
    <physiologicalReaction direction="left-to-right" evidence="9">
        <dbReference type="Rhea" id="RHEA:60877"/>
    </physiologicalReaction>
</comment>
<evidence type="ECO:0000313" key="13">
    <source>
        <dbReference type="Proteomes" id="UP000030341"/>
    </source>
</evidence>
<dbReference type="GO" id="GO:0005829">
    <property type="term" value="C:cytosol"/>
    <property type="evidence" value="ECO:0007669"/>
    <property type="project" value="TreeGrafter"/>
</dbReference>
<dbReference type="InterPro" id="IPR020476">
    <property type="entry name" value="Nudix_hydrolase"/>
</dbReference>
<dbReference type="KEGG" id="pseo:OM33_11630"/>
<evidence type="ECO:0000256" key="7">
    <source>
        <dbReference type="ARBA" id="ARBA00022842"/>
    </source>
</evidence>
<dbReference type="Proteomes" id="UP000030341">
    <property type="component" value="Chromosome 1"/>
</dbReference>
<dbReference type="NCBIfam" id="NF001299">
    <property type="entry name" value="PRK00241.1"/>
    <property type="match status" value="1"/>
</dbReference>
<evidence type="ECO:0000256" key="1">
    <source>
        <dbReference type="ARBA" id="ARBA00001946"/>
    </source>
</evidence>
<dbReference type="InterPro" id="IPR050241">
    <property type="entry name" value="NAD-cap_RNA_hydrolase_NudC"/>
</dbReference>
<dbReference type="InterPro" id="IPR015797">
    <property type="entry name" value="NUDIX_hydrolase-like_dom_sf"/>
</dbReference>
<evidence type="ECO:0000256" key="6">
    <source>
        <dbReference type="ARBA" id="ARBA00022801"/>
    </source>
</evidence>
<dbReference type="Pfam" id="PF00293">
    <property type="entry name" value="NUDIX"/>
    <property type="match status" value="1"/>
</dbReference>
<dbReference type="HOGENOM" id="CLU_037162_0_4_6"/>
<keyword evidence="13" id="KW-1185">Reference proteome</keyword>
<dbReference type="InterPro" id="IPR000086">
    <property type="entry name" value="NUDIX_hydrolase_dom"/>
</dbReference>
<dbReference type="Pfam" id="PF09297">
    <property type="entry name" value="Zn_ribbon_NUD"/>
    <property type="match status" value="1"/>
</dbReference>
<gene>
    <name evidence="12" type="ORF">OM33_11630</name>
</gene>
<dbReference type="EMBL" id="CP009888">
    <property type="protein sequence ID" value="AIY65723.1"/>
    <property type="molecule type" value="Genomic_DNA"/>
</dbReference>
<dbReference type="OrthoDB" id="9791656at2"/>
<comment type="cofactor">
    <cofactor evidence="1">
        <name>Mg(2+)</name>
        <dbReference type="ChEBI" id="CHEBI:18420"/>
    </cofactor>
</comment>
<reference evidence="12 13" key="1">
    <citation type="submission" date="2014-11" db="EMBL/GenBank/DDBJ databases">
        <title>Complete Genome Sequence of Pseudoalteromonas sp. Strain OCN003 Isolated from Kaneohe Bay, Oahu, Hawaii.</title>
        <authorList>
            <person name="Beurmann S."/>
            <person name="Videau P."/>
            <person name="Ushijima B."/>
            <person name="Smith A.M."/>
            <person name="Aeby G.S."/>
            <person name="Callahan S.M."/>
            <person name="Belcaid M."/>
        </authorList>
    </citation>
    <scope>NUCLEOTIDE SEQUENCE [LARGE SCALE GENOMIC DNA]</scope>
    <source>
        <strain evidence="12 13">OCN003</strain>
    </source>
</reference>
<evidence type="ECO:0000256" key="9">
    <source>
        <dbReference type="ARBA" id="ARBA00023679"/>
    </source>
</evidence>
<name>A0A0A7EGQ4_9GAMM</name>
<dbReference type="Pfam" id="PF09296">
    <property type="entry name" value="NUDIX-like"/>
    <property type="match status" value="1"/>
</dbReference>
<evidence type="ECO:0000259" key="11">
    <source>
        <dbReference type="PROSITE" id="PS51462"/>
    </source>
</evidence>
<evidence type="ECO:0000256" key="2">
    <source>
        <dbReference type="ARBA" id="ARBA00001947"/>
    </source>
</evidence>
<comment type="similarity">
    <text evidence="3">Belongs to the Nudix hydrolase family. NudC subfamily.</text>
</comment>
<dbReference type="AlphaFoldDB" id="A0A0A7EGQ4"/>
<protein>
    <recommendedName>
        <fullName evidence="4">NAD(+) diphosphatase</fullName>
        <ecNumber evidence="4">3.6.1.22</ecNumber>
    </recommendedName>
</protein>
<evidence type="ECO:0000256" key="10">
    <source>
        <dbReference type="RuleBase" id="RU003476"/>
    </source>
</evidence>
<feature type="domain" description="Nudix hydrolase" evidence="11">
    <location>
        <begin position="163"/>
        <end position="297"/>
    </location>
</feature>
<dbReference type="PANTHER" id="PTHR42904">
    <property type="entry name" value="NUDIX HYDROLASE, NUDC SUBFAMILY"/>
    <property type="match status" value="1"/>
</dbReference>
<dbReference type="PROSITE" id="PS00893">
    <property type="entry name" value="NUDIX_BOX"/>
    <property type="match status" value="1"/>
</dbReference>
<dbReference type="GO" id="GO:0019677">
    <property type="term" value="P:NAD+ catabolic process"/>
    <property type="evidence" value="ECO:0007669"/>
    <property type="project" value="TreeGrafter"/>
</dbReference>
<dbReference type="GO" id="GO:0035529">
    <property type="term" value="F:NADH pyrophosphatase activity"/>
    <property type="evidence" value="ECO:0007669"/>
    <property type="project" value="TreeGrafter"/>
</dbReference>
<dbReference type="eggNOG" id="COG2816">
    <property type="taxonomic scope" value="Bacteria"/>
</dbReference>
<dbReference type="PROSITE" id="PS51462">
    <property type="entry name" value="NUDIX"/>
    <property type="match status" value="1"/>
</dbReference>
<dbReference type="GO" id="GO:0006742">
    <property type="term" value="P:NADP+ catabolic process"/>
    <property type="evidence" value="ECO:0007669"/>
    <property type="project" value="TreeGrafter"/>
</dbReference>
<evidence type="ECO:0000256" key="3">
    <source>
        <dbReference type="ARBA" id="ARBA00009595"/>
    </source>
</evidence>
<keyword evidence="7" id="KW-0460">Magnesium</keyword>
<evidence type="ECO:0000256" key="4">
    <source>
        <dbReference type="ARBA" id="ARBA00012381"/>
    </source>
</evidence>